<dbReference type="STRING" id="1502745.SAMN02799620_01088"/>
<organism evidence="4 5">
    <name type="scientific">Mycolicibacterium fluoranthenivorans</name>
    <dbReference type="NCBI Taxonomy" id="258505"/>
    <lineage>
        <taxon>Bacteria</taxon>
        <taxon>Bacillati</taxon>
        <taxon>Actinomycetota</taxon>
        <taxon>Actinomycetes</taxon>
        <taxon>Mycobacteriales</taxon>
        <taxon>Mycobacteriaceae</taxon>
        <taxon>Mycolicibacterium</taxon>
    </lineage>
</organism>
<evidence type="ECO:0000259" key="2">
    <source>
        <dbReference type="Pfam" id="PF09407"/>
    </source>
</evidence>
<dbReference type="SUPFAM" id="SSF52980">
    <property type="entry name" value="Restriction endonuclease-like"/>
    <property type="match status" value="1"/>
</dbReference>
<dbReference type="InterPro" id="IPR025159">
    <property type="entry name" value="AbiEi_N"/>
</dbReference>
<evidence type="ECO:0000259" key="3">
    <source>
        <dbReference type="Pfam" id="PF13338"/>
    </source>
</evidence>
<keyword evidence="4" id="KW-0255">Endonuclease</keyword>
<dbReference type="GO" id="GO:0004519">
    <property type="term" value="F:endonuclease activity"/>
    <property type="evidence" value="ECO:0007669"/>
    <property type="project" value="UniProtKB-KW"/>
</dbReference>
<feature type="domain" description="AbiEi antitoxin C-terminal" evidence="2">
    <location>
        <begin position="66"/>
        <end position="140"/>
    </location>
</feature>
<evidence type="ECO:0000313" key="4">
    <source>
        <dbReference type="EMBL" id="SCX07813.1"/>
    </source>
</evidence>
<dbReference type="InterPro" id="IPR011335">
    <property type="entry name" value="Restrct_endonuc-II-like"/>
</dbReference>
<dbReference type="Pfam" id="PF13338">
    <property type="entry name" value="AbiEi_4"/>
    <property type="match status" value="1"/>
</dbReference>
<proteinExistence type="predicted"/>
<dbReference type="Pfam" id="PF09407">
    <property type="entry name" value="AbiEi_1"/>
    <property type="match status" value="1"/>
</dbReference>
<protein>
    <submittedName>
        <fullName evidence="4">Very-short-patch-repair endonuclease</fullName>
    </submittedName>
</protein>
<feature type="domain" description="DUF559" evidence="1">
    <location>
        <begin position="189"/>
        <end position="284"/>
    </location>
</feature>
<evidence type="ECO:0000313" key="5">
    <source>
        <dbReference type="Proteomes" id="UP000199707"/>
    </source>
</evidence>
<evidence type="ECO:0000259" key="1">
    <source>
        <dbReference type="Pfam" id="PF04480"/>
    </source>
</evidence>
<gene>
    <name evidence="4" type="ORF">SAMN02799620_01088</name>
</gene>
<dbReference type="InterPro" id="IPR007569">
    <property type="entry name" value="DUF559"/>
</dbReference>
<dbReference type="EMBL" id="FMUB01000002">
    <property type="protein sequence ID" value="SCX07813.1"/>
    <property type="molecule type" value="Genomic_DNA"/>
</dbReference>
<dbReference type="RefSeq" id="WP_090354419.1">
    <property type="nucleotide sequence ID" value="NZ_FMUB01000002.1"/>
</dbReference>
<reference evidence="5" key="1">
    <citation type="submission" date="2016-10" db="EMBL/GenBank/DDBJ databases">
        <authorList>
            <person name="Varghese N."/>
            <person name="Submissions S."/>
        </authorList>
    </citation>
    <scope>NUCLEOTIDE SEQUENCE [LARGE SCALE GENOMIC DNA]</scope>
    <source>
        <strain evidence="5">UNC267MFSha1.1M11</strain>
    </source>
</reference>
<accession>A0A1G4VJT6</accession>
<sequence>MLQDLLRDHDGVITLAHARLAGLSQDAVNRRVRSGHWRRCSRGVYFADDRPFTDAARVRAAVWAYGDAATATGLAAAWWLELTKYAPAVVEVTVPKVSNHPKRAGVRARRRDLAPTDIVERRGLRVTTPALTIVEAAARGGGGMKIIDTAMQLHLVELRQLWRAHLQNKGRHGSPAARRLLQAADGGAHSEAERLLIRALRDAGITGWKANQRIGRWEVDVLFAAARVVVEVDGLPFHTAADDFHRDRVKQNEIALLNWQVLRFTWLDLTEYPERVIAEIRHAVKRVHV</sequence>
<feature type="domain" description="AbiEi antitoxin N-terminal" evidence="3">
    <location>
        <begin position="2"/>
        <end position="45"/>
    </location>
</feature>
<name>A0A1G4VJT6_9MYCO</name>
<dbReference type="AlphaFoldDB" id="A0A1G4VJT6"/>
<dbReference type="InterPro" id="IPR018547">
    <property type="entry name" value="AbiEi_C"/>
</dbReference>
<dbReference type="Proteomes" id="UP000199707">
    <property type="component" value="Unassembled WGS sequence"/>
</dbReference>
<keyword evidence="4" id="KW-0378">Hydrolase</keyword>
<dbReference type="Gene3D" id="3.40.960.10">
    <property type="entry name" value="VSR Endonuclease"/>
    <property type="match status" value="1"/>
</dbReference>
<keyword evidence="4" id="KW-0540">Nuclease</keyword>
<dbReference type="Pfam" id="PF04480">
    <property type="entry name" value="DUF559"/>
    <property type="match status" value="1"/>
</dbReference>